<evidence type="ECO:0008006" key="3">
    <source>
        <dbReference type="Google" id="ProtNLM"/>
    </source>
</evidence>
<name>A0AAV4TVW5_CAEEX</name>
<gene>
    <name evidence="1" type="ORF">CEXT_189331</name>
</gene>
<comment type="caution">
    <text evidence="1">The sequence shown here is derived from an EMBL/GenBank/DDBJ whole genome shotgun (WGS) entry which is preliminary data.</text>
</comment>
<dbReference type="AlphaFoldDB" id="A0AAV4TVW5"/>
<reference evidence="1 2" key="1">
    <citation type="submission" date="2021-06" db="EMBL/GenBank/DDBJ databases">
        <title>Caerostris extrusa draft genome.</title>
        <authorList>
            <person name="Kono N."/>
            <person name="Arakawa K."/>
        </authorList>
    </citation>
    <scope>NUCLEOTIDE SEQUENCE [LARGE SCALE GENOMIC DNA]</scope>
</reference>
<accession>A0AAV4TVW5</accession>
<sequence>MRHLSLLSTCTPTSVLFGNTCKKGIPIRGSSGEMNGESFMQSPNPPLFSRRLITATRMRGTKRRPHLLCQACIVPSSVTRAFGRPSFVSPVGMDGCH</sequence>
<organism evidence="1 2">
    <name type="scientific">Caerostris extrusa</name>
    <name type="common">Bark spider</name>
    <name type="synonym">Caerostris bankana</name>
    <dbReference type="NCBI Taxonomy" id="172846"/>
    <lineage>
        <taxon>Eukaryota</taxon>
        <taxon>Metazoa</taxon>
        <taxon>Ecdysozoa</taxon>
        <taxon>Arthropoda</taxon>
        <taxon>Chelicerata</taxon>
        <taxon>Arachnida</taxon>
        <taxon>Araneae</taxon>
        <taxon>Araneomorphae</taxon>
        <taxon>Entelegynae</taxon>
        <taxon>Araneoidea</taxon>
        <taxon>Araneidae</taxon>
        <taxon>Caerostris</taxon>
    </lineage>
</organism>
<evidence type="ECO:0000313" key="1">
    <source>
        <dbReference type="EMBL" id="GIY49616.1"/>
    </source>
</evidence>
<keyword evidence="2" id="KW-1185">Reference proteome</keyword>
<evidence type="ECO:0000313" key="2">
    <source>
        <dbReference type="Proteomes" id="UP001054945"/>
    </source>
</evidence>
<dbReference type="Proteomes" id="UP001054945">
    <property type="component" value="Unassembled WGS sequence"/>
</dbReference>
<proteinExistence type="predicted"/>
<protein>
    <recommendedName>
        <fullName evidence="3">Secreted protein</fullName>
    </recommendedName>
</protein>
<dbReference type="EMBL" id="BPLR01011857">
    <property type="protein sequence ID" value="GIY49616.1"/>
    <property type="molecule type" value="Genomic_DNA"/>
</dbReference>